<protein>
    <submittedName>
        <fullName evidence="1">Uncharacterized protein</fullName>
    </submittedName>
</protein>
<dbReference type="RefSeq" id="WP_306831163.1">
    <property type="nucleotide sequence ID" value="NZ_JAUSRF010000002.1"/>
</dbReference>
<dbReference type="Proteomes" id="UP001241472">
    <property type="component" value="Unassembled WGS sequence"/>
</dbReference>
<gene>
    <name evidence="1" type="ORF">J2T09_000717</name>
</gene>
<evidence type="ECO:0000313" key="2">
    <source>
        <dbReference type="Proteomes" id="UP001241472"/>
    </source>
</evidence>
<organism evidence="1 2">
    <name type="scientific">Neorhizobium huautlense</name>
    <dbReference type="NCBI Taxonomy" id="67774"/>
    <lineage>
        <taxon>Bacteria</taxon>
        <taxon>Pseudomonadati</taxon>
        <taxon>Pseudomonadota</taxon>
        <taxon>Alphaproteobacteria</taxon>
        <taxon>Hyphomicrobiales</taxon>
        <taxon>Rhizobiaceae</taxon>
        <taxon>Rhizobium/Agrobacterium group</taxon>
        <taxon>Neorhizobium</taxon>
    </lineage>
</organism>
<proteinExistence type="predicted"/>
<accession>A0ABT9PNG0</accession>
<keyword evidence="2" id="KW-1185">Reference proteome</keyword>
<comment type="caution">
    <text evidence="1">The sequence shown here is derived from an EMBL/GenBank/DDBJ whole genome shotgun (WGS) entry which is preliminary data.</text>
</comment>
<reference evidence="1 2" key="1">
    <citation type="submission" date="2023-07" db="EMBL/GenBank/DDBJ databases">
        <title>Sorghum-associated microbial communities from plants grown in Nebraska, USA.</title>
        <authorList>
            <person name="Schachtman D."/>
        </authorList>
    </citation>
    <scope>NUCLEOTIDE SEQUENCE [LARGE SCALE GENOMIC DNA]</scope>
    <source>
        <strain evidence="1 2">DS1307</strain>
    </source>
</reference>
<evidence type="ECO:0000313" key="1">
    <source>
        <dbReference type="EMBL" id="MDP9835975.1"/>
    </source>
</evidence>
<sequence length="168" mass="19798">MNQPDLEYKRSQYDVAWDFMVFGGPRQDSRLNYRIEDFKEWVNANFTLTSWGYLDRSILPFPQYTFTLLHSHPNHLKLPVPYESEEIEIEGLAYDDLKKGLEFEVATPRFIGGFVRKFQERFPENTDIIIGIHTLTFSRFNASLSEDEAMNNMLTDDLNLMRELGMIE</sequence>
<name>A0ABT9PNG0_9HYPH</name>
<dbReference type="EMBL" id="JAUSRF010000002">
    <property type="protein sequence ID" value="MDP9835975.1"/>
    <property type="molecule type" value="Genomic_DNA"/>
</dbReference>